<evidence type="ECO:0000313" key="2">
    <source>
        <dbReference type="Proteomes" id="UP000295325"/>
    </source>
</evidence>
<protein>
    <submittedName>
        <fullName evidence="1">Uncharacterized protein</fullName>
    </submittedName>
</protein>
<evidence type="ECO:0000313" key="1">
    <source>
        <dbReference type="EMBL" id="TDT63370.1"/>
    </source>
</evidence>
<gene>
    <name evidence="1" type="ORF">EDD71_102130</name>
</gene>
<reference evidence="1 2" key="1">
    <citation type="submission" date="2019-03" db="EMBL/GenBank/DDBJ databases">
        <title>Genomic Encyclopedia of Type Strains, Phase IV (KMG-IV): sequencing the most valuable type-strain genomes for metagenomic binning, comparative biology and taxonomic classification.</title>
        <authorList>
            <person name="Goeker M."/>
        </authorList>
    </citation>
    <scope>NUCLEOTIDE SEQUENCE [LARGE SCALE GENOMIC DNA]</scope>
    <source>
        <strain evidence="1 2">DSM 24455</strain>
    </source>
</reference>
<dbReference type="RefSeq" id="WP_166636287.1">
    <property type="nucleotide sequence ID" value="NZ_SOAZ01000002.1"/>
</dbReference>
<keyword evidence="2" id="KW-1185">Reference proteome</keyword>
<dbReference type="Proteomes" id="UP000295325">
    <property type="component" value="Unassembled WGS sequence"/>
</dbReference>
<accession>A0A4R7KWL9</accession>
<proteinExistence type="predicted"/>
<name>A0A4R7KWL9_9CLOT</name>
<sequence>MHIPEDVRKAVIDQNIGNVIVAGHMPSDSIGINIFIGELEKRGIEVTSMSGIIR</sequence>
<dbReference type="AlphaFoldDB" id="A0A4R7KWL9"/>
<comment type="caution">
    <text evidence="1">The sequence shown here is derived from an EMBL/GenBank/DDBJ whole genome shotgun (WGS) entry which is preliminary data.</text>
</comment>
<dbReference type="EMBL" id="SOAZ01000002">
    <property type="protein sequence ID" value="TDT63370.1"/>
    <property type="molecule type" value="Genomic_DNA"/>
</dbReference>
<organism evidence="1 2">
    <name type="scientific">Fonticella tunisiensis</name>
    <dbReference type="NCBI Taxonomy" id="1096341"/>
    <lineage>
        <taxon>Bacteria</taxon>
        <taxon>Bacillati</taxon>
        <taxon>Bacillota</taxon>
        <taxon>Clostridia</taxon>
        <taxon>Eubacteriales</taxon>
        <taxon>Clostridiaceae</taxon>
        <taxon>Fonticella</taxon>
    </lineage>
</organism>